<dbReference type="PRINTS" id="PR00412">
    <property type="entry name" value="EPOXHYDRLASE"/>
</dbReference>
<dbReference type="GO" id="GO:0016787">
    <property type="term" value="F:hydrolase activity"/>
    <property type="evidence" value="ECO:0007669"/>
    <property type="project" value="UniProtKB-KW"/>
</dbReference>
<sequence>MPVALTTHRVALDGITLNVVEGGEGPAVLLLHGFPDRATLWQHQIEGLAEQGYRVIAPDLRGFGDSDRPAEVGAYGVRTVIGDLLALLDHLGVGEVRVAAHDWGAAVAWALTAFAPGRVSRLAAFSVGHPHAFAGAGYVQKQLSWYMLWFQFPGVAETQMPADDWHWYRDWAHGGTARGVDPLVDQQLADLDRPGALTAGLNWYRAGMPPEIYAATGGPLEMPAIRCPVLGVWSDGDLALTERQMTDSQRYVAGSWRYERIPRVGHWIPAHAPARTTEMLLEHFA</sequence>
<evidence type="ECO:0000259" key="2">
    <source>
        <dbReference type="Pfam" id="PF00561"/>
    </source>
</evidence>
<keyword evidence="4" id="KW-1185">Reference proteome</keyword>
<name>A0ABS8PAW4_9PSEU</name>
<dbReference type="PANTHER" id="PTHR43329">
    <property type="entry name" value="EPOXIDE HYDROLASE"/>
    <property type="match status" value="1"/>
</dbReference>
<dbReference type="PRINTS" id="PR00111">
    <property type="entry name" value="ABHYDROLASE"/>
</dbReference>
<feature type="domain" description="AB hydrolase-1" evidence="2">
    <location>
        <begin position="26"/>
        <end position="151"/>
    </location>
</feature>
<protein>
    <submittedName>
        <fullName evidence="3">Alpha/beta fold hydrolase</fullName>
    </submittedName>
</protein>
<evidence type="ECO:0000256" key="1">
    <source>
        <dbReference type="ARBA" id="ARBA00022801"/>
    </source>
</evidence>
<dbReference type="InterPro" id="IPR000639">
    <property type="entry name" value="Epox_hydrolase-like"/>
</dbReference>
<keyword evidence="1 3" id="KW-0378">Hydrolase</keyword>
<dbReference type="EMBL" id="JAJNDB010000004">
    <property type="protein sequence ID" value="MCD2195391.1"/>
    <property type="molecule type" value="Genomic_DNA"/>
</dbReference>
<dbReference type="Proteomes" id="UP001199469">
    <property type="component" value="Unassembled WGS sequence"/>
</dbReference>
<dbReference type="Pfam" id="PF00561">
    <property type="entry name" value="Abhydrolase_1"/>
    <property type="match status" value="1"/>
</dbReference>
<comment type="caution">
    <text evidence="3">The sequence shown here is derived from an EMBL/GenBank/DDBJ whole genome shotgun (WGS) entry which is preliminary data.</text>
</comment>
<dbReference type="RefSeq" id="WP_230736468.1">
    <property type="nucleotide sequence ID" value="NZ_JAJNDB010000004.1"/>
</dbReference>
<gene>
    <name evidence="3" type="ORF">LQ327_18640</name>
</gene>
<dbReference type="SUPFAM" id="SSF53474">
    <property type="entry name" value="alpha/beta-Hydrolases"/>
    <property type="match status" value="1"/>
</dbReference>
<reference evidence="3 4" key="1">
    <citation type="submission" date="2021-11" db="EMBL/GenBank/DDBJ databases">
        <title>Draft genome sequence of Actinomycetospora sp. SF1 isolated from the rhizosphere soil.</title>
        <authorList>
            <person name="Duangmal K."/>
            <person name="Chantavorakit T."/>
        </authorList>
    </citation>
    <scope>NUCLEOTIDE SEQUENCE [LARGE SCALE GENOMIC DNA]</scope>
    <source>
        <strain evidence="3 4">TBRC 5722</strain>
    </source>
</reference>
<evidence type="ECO:0000313" key="3">
    <source>
        <dbReference type="EMBL" id="MCD2195391.1"/>
    </source>
</evidence>
<dbReference type="InterPro" id="IPR000073">
    <property type="entry name" value="AB_hydrolase_1"/>
</dbReference>
<proteinExistence type="predicted"/>
<dbReference type="InterPro" id="IPR029058">
    <property type="entry name" value="AB_hydrolase_fold"/>
</dbReference>
<accession>A0ABS8PAW4</accession>
<dbReference type="Gene3D" id="3.40.50.1820">
    <property type="entry name" value="alpha/beta hydrolase"/>
    <property type="match status" value="1"/>
</dbReference>
<organism evidence="3 4">
    <name type="scientific">Actinomycetospora endophytica</name>
    <dbReference type="NCBI Taxonomy" id="2291215"/>
    <lineage>
        <taxon>Bacteria</taxon>
        <taxon>Bacillati</taxon>
        <taxon>Actinomycetota</taxon>
        <taxon>Actinomycetes</taxon>
        <taxon>Pseudonocardiales</taxon>
        <taxon>Pseudonocardiaceae</taxon>
        <taxon>Actinomycetospora</taxon>
    </lineage>
</organism>
<evidence type="ECO:0000313" key="4">
    <source>
        <dbReference type="Proteomes" id="UP001199469"/>
    </source>
</evidence>